<reference evidence="2 3" key="1">
    <citation type="submission" date="2015-09" db="EMBL/GenBank/DDBJ databases">
        <title>Draft genome of the parasitic nematode Teladorsagia circumcincta isolate WARC Sus (inbred).</title>
        <authorList>
            <person name="Mitreva M."/>
        </authorList>
    </citation>
    <scope>NUCLEOTIDE SEQUENCE [LARGE SCALE GENOMIC DNA]</scope>
    <source>
        <strain evidence="2 3">S</strain>
    </source>
</reference>
<dbReference type="EMBL" id="KZ349594">
    <property type="protein sequence ID" value="PIO64763.1"/>
    <property type="molecule type" value="Genomic_DNA"/>
</dbReference>
<feature type="compositionally biased region" description="Basic and acidic residues" evidence="1">
    <location>
        <begin position="139"/>
        <end position="148"/>
    </location>
</feature>
<proteinExistence type="predicted"/>
<dbReference type="Proteomes" id="UP000230423">
    <property type="component" value="Unassembled WGS sequence"/>
</dbReference>
<evidence type="ECO:0000256" key="1">
    <source>
        <dbReference type="SAM" id="MobiDB-lite"/>
    </source>
</evidence>
<protein>
    <submittedName>
        <fullName evidence="2">Uncharacterized protein</fullName>
    </submittedName>
</protein>
<keyword evidence="3" id="KW-1185">Reference proteome</keyword>
<organism evidence="2 3">
    <name type="scientific">Teladorsagia circumcincta</name>
    <name type="common">Brown stomach worm</name>
    <name type="synonym">Ostertagia circumcincta</name>
    <dbReference type="NCBI Taxonomy" id="45464"/>
    <lineage>
        <taxon>Eukaryota</taxon>
        <taxon>Metazoa</taxon>
        <taxon>Ecdysozoa</taxon>
        <taxon>Nematoda</taxon>
        <taxon>Chromadorea</taxon>
        <taxon>Rhabditida</taxon>
        <taxon>Rhabditina</taxon>
        <taxon>Rhabditomorpha</taxon>
        <taxon>Strongyloidea</taxon>
        <taxon>Trichostrongylidae</taxon>
        <taxon>Teladorsagia</taxon>
    </lineage>
</organism>
<gene>
    <name evidence="2" type="ORF">TELCIR_13596</name>
</gene>
<evidence type="ECO:0000313" key="3">
    <source>
        <dbReference type="Proteomes" id="UP000230423"/>
    </source>
</evidence>
<name>A0A2G9U3E9_TELCI</name>
<sequence>MSHNSQTVVGRETVSRAELGSYDGNWQRSFPEWVELIENDILSSQTEPRRARNPSDIYQSAHPEQARRQVVSDHVSGEDVLSSALRETVDNVFHGNVPAAVEANLRSPSATNAFSELMDMAIQRRLEEDNDYDPSRYPNIDRRYTRRY</sequence>
<evidence type="ECO:0000313" key="2">
    <source>
        <dbReference type="EMBL" id="PIO64763.1"/>
    </source>
</evidence>
<dbReference type="OrthoDB" id="1885901at2759"/>
<feature type="region of interest" description="Disordered" evidence="1">
    <location>
        <begin position="45"/>
        <end position="68"/>
    </location>
</feature>
<dbReference type="AlphaFoldDB" id="A0A2G9U3E9"/>
<accession>A0A2G9U3E9</accession>
<feature type="region of interest" description="Disordered" evidence="1">
    <location>
        <begin position="129"/>
        <end position="148"/>
    </location>
</feature>